<dbReference type="Proteomes" id="UP000186002">
    <property type="component" value="Unassembled WGS sequence"/>
</dbReference>
<dbReference type="InterPro" id="IPR043128">
    <property type="entry name" value="Rev_trsase/Diguanyl_cyclase"/>
</dbReference>
<dbReference type="Pfam" id="PF00563">
    <property type="entry name" value="EAL"/>
    <property type="match status" value="1"/>
</dbReference>
<dbReference type="CDD" id="cd01949">
    <property type="entry name" value="GGDEF"/>
    <property type="match status" value="1"/>
</dbReference>
<dbReference type="SUPFAM" id="SSF141868">
    <property type="entry name" value="EAL domain-like"/>
    <property type="match status" value="1"/>
</dbReference>
<feature type="transmembrane region" description="Helical" evidence="1">
    <location>
        <begin position="97"/>
        <end position="114"/>
    </location>
</feature>
<dbReference type="InterPro" id="IPR001633">
    <property type="entry name" value="EAL_dom"/>
</dbReference>
<dbReference type="InterPro" id="IPR052155">
    <property type="entry name" value="Biofilm_reg_signaling"/>
</dbReference>
<proteinExistence type="predicted"/>
<dbReference type="PANTHER" id="PTHR44757">
    <property type="entry name" value="DIGUANYLATE CYCLASE DGCP"/>
    <property type="match status" value="1"/>
</dbReference>
<keyword evidence="1" id="KW-0472">Membrane</keyword>
<dbReference type="EMBL" id="FRBW01000002">
    <property type="protein sequence ID" value="SHM24848.1"/>
    <property type="molecule type" value="Genomic_DNA"/>
</dbReference>
<keyword evidence="1" id="KW-0812">Transmembrane</keyword>
<protein>
    <submittedName>
        <fullName evidence="4">Diguanylate cyclase (GGDEF) domain-containing protein</fullName>
    </submittedName>
</protein>
<sequence>MTSMRRLWNWLTLTNQHPELILAQFKELKRQVPLLYALLMVNAIAVAYTHYNLAPDYLTIWLLWPLVTICCIRIFTWLRLSMDGITPTRALAQLRHTVLLSGLLAGGFIAWSLALDSYGGDMERGHVALFIAITVIGCIFCLINLPQAALLVMSVVTVPYIVYYISIDQNVFHAIALNIFLVSLVLVQVLLNGYSAFRDVIFSRMALTEKQKETERLSEENARLAHTDALTGLPNRRHFFSRLEATLETASADKEAFTIGVIDLDRFKAVNDTYGHHYGDLLLHHVGTRLSEFAAKETGLEISRLGGDEFGLIVRDHQNRLLALGNAINDLVSAPYSIEGIQVAIGCSIGLASFPDAGRTAHELFDRSDYALYNSKTESRGQTTLYSSQHEQQIRSDRAIESALQAADLDQEFEVFLQPIFDLQHGEISGYEALARWTSPHLGVVPPDQFIPLAERSGLMRQLTQSLFNKALESITFLPPKHTLSFNLSAHDITCSETVMMLLGAIARMKVAPSRIVFEITETSVMNSYEIAEQSIRLLRGAGTMIALDDFGTGYSSLGYLHRLPIDRVKIDKSFIAEKGTKSSWKVITSIIALCRSMAIDCVVEGIETEAQKQSLKNLGCRYLQGHLIAQPMRAAEIPDWLERSGYLRKEEPKPLVILGANQ</sequence>
<evidence type="ECO:0000313" key="5">
    <source>
        <dbReference type="Proteomes" id="UP000186002"/>
    </source>
</evidence>
<keyword evidence="5" id="KW-1185">Reference proteome</keyword>
<dbReference type="Pfam" id="PF00990">
    <property type="entry name" value="GGDEF"/>
    <property type="match status" value="1"/>
</dbReference>
<accession>A0A1M7H8V7</accession>
<dbReference type="InterPro" id="IPR035919">
    <property type="entry name" value="EAL_sf"/>
</dbReference>
<dbReference type="STRING" id="735517.SAMN05444272_2142"/>
<evidence type="ECO:0000259" key="2">
    <source>
        <dbReference type="PROSITE" id="PS50883"/>
    </source>
</evidence>
<dbReference type="InterPro" id="IPR000160">
    <property type="entry name" value="GGDEF_dom"/>
</dbReference>
<feature type="domain" description="GGDEF" evidence="3">
    <location>
        <begin position="255"/>
        <end position="388"/>
    </location>
</feature>
<dbReference type="Gene3D" id="3.20.20.450">
    <property type="entry name" value="EAL domain"/>
    <property type="match status" value="1"/>
</dbReference>
<dbReference type="Gene3D" id="3.30.70.270">
    <property type="match status" value="1"/>
</dbReference>
<evidence type="ECO:0000256" key="1">
    <source>
        <dbReference type="SAM" id="Phobius"/>
    </source>
</evidence>
<evidence type="ECO:0000313" key="4">
    <source>
        <dbReference type="EMBL" id="SHM24848.1"/>
    </source>
</evidence>
<keyword evidence="1" id="KW-1133">Transmembrane helix</keyword>
<gene>
    <name evidence="4" type="ORF">SAMN05444272_2142</name>
</gene>
<dbReference type="CDD" id="cd01948">
    <property type="entry name" value="EAL"/>
    <property type="match status" value="1"/>
</dbReference>
<dbReference type="SMART" id="SM00267">
    <property type="entry name" value="GGDEF"/>
    <property type="match status" value="1"/>
</dbReference>
<organism evidence="4 5">
    <name type="scientific">Roseibium suaedae</name>
    <dbReference type="NCBI Taxonomy" id="735517"/>
    <lineage>
        <taxon>Bacteria</taxon>
        <taxon>Pseudomonadati</taxon>
        <taxon>Pseudomonadota</taxon>
        <taxon>Alphaproteobacteria</taxon>
        <taxon>Hyphomicrobiales</taxon>
        <taxon>Stappiaceae</taxon>
        <taxon>Roseibium</taxon>
    </lineage>
</organism>
<dbReference type="InterPro" id="IPR029787">
    <property type="entry name" value="Nucleotide_cyclase"/>
</dbReference>
<dbReference type="PROSITE" id="PS50887">
    <property type="entry name" value="GGDEF"/>
    <property type="match status" value="1"/>
</dbReference>
<dbReference type="PANTHER" id="PTHR44757:SF2">
    <property type="entry name" value="BIOFILM ARCHITECTURE MAINTENANCE PROTEIN MBAA"/>
    <property type="match status" value="1"/>
</dbReference>
<evidence type="ECO:0000259" key="3">
    <source>
        <dbReference type="PROSITE" id="PS50887"/>
    </source>
</evidence>
<dbReference type="NCBIfam" id="TIGR00254">
    <property type="entry name" value="GGDEF"/>
    <property type="match status" value="1"/>
</dbReference>
<feature type="transmembrane region" description="Helical" evidence="1">
    <location>
        <begin position="126"/>
        <end position="143"/>
    </location>
</feature>
<feature type="transmembrane region" description="Helical" evidence="1">
    <location>
        <begin position="171"/>
        <end position="194"/>
    </location>
</feature>
<reference evidence="4 5" key="1">
    <citation type="submission" date="2016-11" db="EMBL/GenBank/DDBJ databases">
        <authorList>
            <person name="Jaros S."/>
            <person name="Januszkiewicz K."/>
            <person name="Wedrychowicz H."/>
        </authorList>
    </citation>
    <scope>NUCLEOTIDE SEQUENCE [LARGE SCALE GENOMIC DNA]</scope>
    <source>
        <strain evidence="4 5">DSM 22153</strain>
    </source>
</reference>
<feature type="transmembrane region" description="Helical" evidence="1">
    <location>
        <begin position="57"/>
        <end position="76"/>
    </location>
</feature>
<dbReference type="SUPFAM" id="SSF55073">
    <property type="entry name" value="Nucleotide cyclase"/>
    <property type="match status" value="1"/>
</dbReference>
<feature type="transmembrane region" description="Helical" evidence="1">
    <location>
        <begin position="34"/>
        <end position="51"/>
    </location>
</feature>
<dbReference type="PROSITE" id="PS50883">
    <property type="entry name" value="EAL"/>
    <property type="match status" value="1"/>
</dbReference>
<feature type="domain" description="EAL" evidence="2">
    <location>
        <begin position="397"/>
        <end position="646"/>
    </location>
</feature>
<dbReference type="AlphaFoldDB" id="A0A1M7H8V7"/>
<name>A0A1M7H8V7_9HYPH</name>
<dbReference type="SMART" id="SM00052">
    <property type="entry name" value="EAL"/>
    <property type="match status" value="1"/>
</dbReference>